<feature type="region of interest" description="Disordered" evidence="2">
    <location>
        <begin position="201"/>
        <end position="226"/>
    </location>
</feature>
<sequence>MQLPTPGTPVEKQCTFVYPNKLERGEGVDHNGITVGHWATGLFNCFDDCIPNGFMAFLCPVISVAQISVRLGLARYALLTGMHVALYLLGIVAAASADPVLLCLCVAAEMFTTIGVIRLRFQIRRLFSIPGASEQEVNSEQEQDEEEDDVEPQSGASETEDEEDNKGHEAVGFGDAMSKILGQNVAEDAQPILAKRTTARMREIQSDKKETKTARLSTAEKREREQKDMAIPDHTTAVQDRKLRMIATKGVVALFNAIEKHQHQNGKKDEKNDKKVKEMSKDNFLGLLKAQQKATTAAPAAKSSWSVVQDDFMMGAKLKDWDNTHGTEVGRVRQTGDVDTEAAEDVAWKQAGQDLDSDNEAPKNDKKPSKRRTSAASKKANKKAKRS</sequence>
<feature type="region of interest" description="Disordered" evidence="2">
    <location>
        <begin position="134"/>
        <end position="170"/>
    </location>
</feature>
<evidence type="ECO:0000256" key="2">
    <source>
        <dbReference type="SAM" id="MobiDB-lite"/>
    </source>
</evidence>
<dbReference type="InterPro" id="IPR012459">
    <property type="entry name" value="Rrp15"/>
</dbReference>
<dbReference type="Proteomes" id="UP000785171">
    <property type="component" value="Unassembled WGS sequence"/>
</dbReference>
<evidence type="ECO:0000313" key="4">
    <source>
        <dbReference type="Proteomes" id="UP000785171"/>
    </source>
</evidence>
<feature type="compositionally biased region" description="Basic residues" evidence="2">
    <location>
        <begin position="368"/>
        <end position="387"/>
    </location>
</feature>
<dbReference type="GO" id="GO:0030687">
    <property type="term" value="C:preribosome, large subunit precursor"/>
    <property type="evidence" value="ECO:0007669"/>
    <property type="project" value="TreeGrafter"/>
</dbReference>
<dbReference type="PANTHER" id="PTHR13245">
    <property type="entry name" value="RRP15-LIKE PROTEIN"/>
    <property type="match status" value="1"/>
</dbReference>
<proteinExistence type="inferred from homology"/>
<gene>
    <name evidence="3" type="ORF">JM16_007704</name>
</gene>
<feature type="region of interest" description="Disordered" evidence="2">
    <location>
        <begin position="320"/>
        <end position="387"/>
    </location>
</feature>
<feature type="compositionally biased region" description="Basic and acidic residues" evidence="2">
    <location>
        <begin position="320"/>
        <end position="336"/>
    </location>
</feature>
<reference evidence="3" key="1">
    <citation type="journal article" date="2015" name="Genom Data">
        <title>Genome sequences of six Phytophthora species associated with forests in New Zealand.</title>
        <authorList>
            <person name="Studholme D.J."/>
            <person name="McDougal R.L."/>
            <person name="Sambles C."/>
            <person name="Hansen E."/>
            <person name="Hardy G."/>
            <person name="Grant M."/>
            <person name="Ganley R.J."/>
            <person name="Williams N.M."/>
        </authorList>
    </citation>
    <scope>NUCLEOTIDE SEQUENCE</scope>
    <source>
        <strain evidence="3">NZFS 2646</strain>
    </source>
</reference>
<reference evidence="3" key="2">
    <citation type="submission" date="2020-06" db="EMBL/GenBank/DDBJ databases">
        <authorList>
            <person name="Studholme D.J."/>
        </authorList>
    </citation>
    <scope>NUCLEOTIDE SEQUENCE</scope>
    <source>
        <strain evidence="3">NZFS 2646</strain>
    </source>
</reference>
<accession>A0A8T0LP95</accession>
<dbReference type="PANTHER" id="PTHR13245:SF14">
    <property type="entry name" value="RRP15-LIKE PROTEIN"/>
    <property type="match status" value="1"/>
</dbReference>
<organism evidence="3 4">
    <name type="scientific">Phytophthora kernoviae</name>
    <dbReference type="NCBI Taxonomy" id="325452"/>
    <lineage>
        <taxon>Eukaryota</taxon>
        <taxon>Sar</taxon>
        <taxon>Stramenopiles</taxon>
        <taxon>Oomycota</taxon>
        <taxon>Peronosporomycetes</taxon>
        <taxon>Peronosporales</taxon>
        <taxon>Peronosporaceae</taxon>
        <taxon>Phytophthora</taxon>
    </lineage>
</organism>
<dbReference type="Pfam" id="PF07890">
    <property type="entry name" value="Rrp15p"/>
    <property type="match status" value="1"/>
</dbReference>
<dbReference type="AlphaFoldDB" id="A0A8T0LP95"/>
<evidence type="ECO:0000313" key="3">
    <source>
        <dbReference type="EMBL" id="KAG2515840.1"/>
    </source>
</evidence>
<comment type="caution">
    <text evidence="3">The sequence shown here is derived from an EMBL/GenBank/DDBJ whole genome shotgun (WGS) entry which is preliminary data.</text>
</comment>
<evidence type="ECO:0008006" key="5">
    <source>
        <dbReference type="Google" id="ProtNLM"/>
    </source>
</evidence>
<feature type="compositionally biased region" description="Acidic residues" evidence="2">
    <location>
        <begin position="137"/>
        <end position="151"/>
    </location>
</feature>
<protein>
    <recommendedName>
        <fullName evidence="5">RRP15-like protein</fullName>
    </recommendedName>
</protein>
<evidence type="ECO:0000256" key="1">
    <source>
        <dbReference type="ARBA" id="ARBA00007462"/>
    </source>
</evidence>
<dbReference type="GO" id="GO:0000470">
    <property type="term" value="P:maturation of LSU-rRNA"/>
    <property type="evidence" value="ECO:0007669"/>
    <property type="project" value="TreeGrafter"/>
</dbReference>
<dbReference type="GO" id="GO:0000460">
    <property type="term" value="P:maturation of 5.8S rRNA"/>
    <property type="evidence" value="ECO:0007669"/>
    <property type="project" value="TreeGrafter"/>
</dbReference>
<name>A0A8T0LP95_9STRA</name>
<dbReference type="EMBL" id="JPWV03000347">
    <property type="protein sequence ID" value="KAG2515840.1"/>
    <property type="molecule type" value="Genomic_DNA"/>
</dbReference>
<comment type="similarity">
    <text evidence="1">Belongs to the RRP15 family.</text>
</comment>